<dbReference type="PRINTS" id="PR00922">
    <property type="entry name" value="DADACBPTASE3"/>
</dbReference>
<evidence type="ECO:0000256" key="1">
    <source>
        <dbReference type="ARBA" id="ARBA00006096"/>
    </source>
</evidence>
<gene>
    <name evidence="3" type="ORF">UFOPK2942_01169</name>
    <name evidence="4" type="ORF">UFOPK4242_00603</name>
</gene>
<evidence type="ECO:0000313" key="3">
    <source>
        <dbReference type="EMBL" id="CAB4787703.1"/>
    </source>
</evidence>
<dbReference type="Gene3D" id="3.40.710.10">
    <property type="entry name" value="DD-peptidase/beta-lactamase superfamily"/>
    <property type="match status" value="2"/>
</dbReference>
<keyword evidence="2" id="KW-0378">Hydrolase</keyword>
<evidence type="ECO:0000256" key="2">
    <source>
        <dbReference type="ARBA" id="ARBA00022801"/>
    </source>
</evidence>
<reference evidence="4" key="1">
    <citation type="submission" date="2020-05" db="EMBL/GenBank/DDBJ databases">
        <authorList>
            <person name="Chiriac C."/>
            <person name="Salcher M."/>
            <person name="Ghai R."/>
            <person name="Kavagutti S V."/>
        </authorList>
    </citation>
    <scope>NUCLEOTIDE SEQUENCE</scope>
</reference>
<dbReference type="PANTHER" id="PTHR30023:SF0">
    <property type="entry name" value="PENICILLIN-SENSITIVE CARBOXYPEPTIDASE A"/>
    <property type="match status" value="1"/>
</dbReference>
<comment type="similarity">
    <text evidence="1">Belongs to the peptidase S13 family.</text>
</comment>
<proteinExistence type="inferred from homology"/>
<dbReference type="GO" id="GO:0006508">
    <property type="term" value="P:proteolysis"/>
    <property type="evidence" value="ECO:0007669"/>
    <property type="project" value="InterPro"/>
</dbReference>
<dbReference type="AlphaFoldDB" id="A0A6J7SLU7"/>
<dbReference type="SUPFAM" id="SSF56601">
    <property type="entry name" value="beta-lactamase/transpeptidase-like"/>
    <property type="match status" value="1"/>
</dbReference>
<dbReference type="EMBL" id="CAFBQC010000022">
    <property type="protein sequence ID" value="CAB5041812.1"/>
    <property type="molecule type" value="Genomic_DNA"/>
</dbReference>
<dbReference type="GO" id="GO:0004185">
    <property type="term" value="F:serine-type carboxypeptidase activity"/>
    <property type="evidence" value="ECO:0007669"/>
    <property type="project" value="InterPro"/>
</dbReference>
<dbReference type="InterPro" id="IPR012338">
    <property type="entry name" value="Beta-lactam/transpept-like"/>
</dbReference>
<name>A0A6J7SLU7_9ZZZZ</name>
<evidence type="ECO:0000313" key="4">
    <source>
        <dbReference type="EMBL" id="CAB5041812.1"/>
    </source>
</evidence>
<accession>A0A6J7SLU7</accession>
<protein>
    <submittedName>
        <fullName evidence="4">Unannotated protein</fullName>
    </submittedName>
</protein>
<dbReference type="EMBL" id="CAFAAA010000052">
    <property type="protein sequence ID" value="CAB4787703.1"/>
    <property type="molecule type" value="Genomic_DNA"/>
</dbReference>
<organism evidence="4">
    <name type="scientific">freshwater metagenome</name>
    <dbReference type="NCBI Taxonomy" id="449393"/>
    <lineage>
        <taxon>unclassified sequences</taxon>
        <taxon>metagenomes</taxon>
        <taxon>ecological metagenomes</taxon>
    </lineage>
</organism>
<dbReference type="InterPro" id="IPR000667">
    <property type="entry name" value="Peptidase_S13"/>
</dbReference>
<dbReference type="GO" id="GO:0000270">
    <property type="term" value="P:peptidoglycan metabolic process"/>
    <property type="evidence" value="ECO:0007669"/>
    <property type="project" value="TreeGrafter"/>
</dbReference>
<sequence>MRKKLLPLLLALATALSVVPASGVLSSASIPSIFDELLKAPALSNPAMVLMDGTTGEVIYEKNSFSQRKPASVMKLFAAASTLTYLDPERVFTTQISLGIKPKTLVIQGDLDPWISLSHGVARKMARESLPYLAFNALSAIKKSNHGSLKGITVEYAGLYAQDVANFKSFWAKRGFKPTMRSVSSDHTLLSTGDYIVADTSPSIKEILNFTIQWSDNVLAERLARLASRAAGNPFNDTGVQKTFNQLLASFEIDSSKLIAFDASGLSKENRITAHMVGQLLFRLRNNPQYELLYESLPVGGISGTLRSRFLETAPTAVGLVRAKTGTLNGTVTLAGYVESVDREYVFVTLADEIPRGTKAEKKARDAIDRLLGRIAAPNIPAEIVESTPAP</sequence>
<dbReference type="Pfam" id="PF02113">
    <property type="entry name" value="Peptidase_S13"/>
    <property type="match status" value="2"/>
</dbReference>
<dbReference type="PANTHER" id="PTHR30023">
    <property type="entry name" value="D-ALANYL-D-ALANINE CARBOXYPEPTIDASE"/>
    <property type="match status" value="1"/>
</dbReference>